<gene>
    <name evidence="3" type="ORF">HK097_009350</name>
</gene>
<evidence type="ECO:0000313" key="3">
    <source>
        <dbReference type="EMBL" id="KAJ3049685.1"/>
    </source>
</evidence>
<evidence type="ECO:0008006" key="5">
    <source>
        <dbReference type="Google" id="ProtNLM"/>
    </source>
</evidence>
<keyword evidence="1" id="KW-0175">Coiled coil</keyword>
<dbReference type="Pfam" id="PF01161">
    <property type="entry name" value="PBP"/>
    <property type="match status" value="1"/>
</dbReference>
<feature type="coiled-coil region" evidence="1">
    <location>
        <begin position="306"/>
        <end position="344"/>
    </location>
</feature>
<dbReference type="EMBL" id="JADGJD010000610">
    <property type="protein sequence ID" value="KAJ3049685.1"/>
    <property type="molecule type" value="Genomic_DNA"/>
</dbReference>
<evidence type="ECO:0000313" key="4">
    <source>
        <dbReference type="Proteomes" id="UP001212841"/>
    </source>
</evidence>
<proteinExistence type="predicted"/>
<dbReference type="InterPro" id="IPR008914">
    <property type="entry name" value="PEBP"/>
</dbReference>
<keyword evidence="4" id="KW-1185">Reference proteome</keyword>
<dbReference type="PANTHER" id="PTHR11362:SF82">
    <property type="entry name" value="PHOSPHATIDYLETHANOLAMINE-BINDING PROTEIN 4"/>
    <property type="match status" value="1"/>
</dbReference>
<dbReference type="Gene3D" id="3.90.280.10">
    <property type="entry name" value="PEBP-like"/>
    <property type="match status" value="1"/>
</dbReference>
<dbReference type="Proteomes" id="UP001212841">
    <property type="component" value="Unassembled WGS sequence"/>
</dbReference>
<feature type="region of interest" description="Disordered" evidence="2">
    <location>
        <begin position="477"/>
        <end position="508"/>
    </location>
</feature>
<feature type="compositionally biased region" description="Basic and acidic residues" evidence="2">
    <location>
        <begin position="484"/>
        <end position="508"/>
    </location>
</feature>
<sequence>MSSVLTRSLLTARCCCGTLATSRSSSSARSIISKRNASLTAVAEVPATLKGLDSAYELALGIMEGERQAVTKRIEELEKEVESTKAAGGEIPGSIMNQLETARYSLAISKPENHYAFRSEKVDLREEPFATMHRQRWQRHGIPRLERALTELNIVEEALAQPVKPTVNVEVKYPFGRPKVTGLHGLNYAPCRTIYSPKVVITTDTDNVRHFTLMLIDLDRPNLNSKSYEQWIHWMITDLPVHKKLEIPGGSSPFLGPPTGTLPPNASRFVPRGPEEEPTLPGNVIFPYVPPHPALQNPKKAHRMFLVALEQKGEKLEIDMEAVRAKAKEEYAEAERKARKSDQTWAFEAVGEGERRIGVRERAALGTLGKVMETYDLELKGYGIFTSHYDVTAPEVFSRLGIHEPVYGRLSQGLSLPKQIRRIDTATELVSKLPAHIASLSPEAIQHVNEVKVPLKPIPHLPTRRSKYVDEMRQQDADAAAAKAAKEADNKNEKKEKKVVVNPRVEKGKGGRIERGERWVHSEKLSRTTLPRVSLLAAVGLVKSKEGDVAKGFRGALWKRVKGKRNMYKNM</sequence>
<dbReference type="InterPro" id="IPR035810">
    <property type="entry name" value="PEBP_euk"/>
</dbReference>
<feature type="coiled-coil region" evidence="1">
    <location>
        <begin position="60"/>
        <end position="87"/>
    </location>
</feature>
<name>A0AAD5X3V3_9FUNG</name>
<evidence type="ECO:0000256" key="1">
    <source>
        <dbReference type="SAM" id="Coils"/>
    </source>
</evidence>
<dbReference type="AlphaFoldDB" id="A0AAD5X3V3"/>
<protein>
    <recommendedName>
        <fullName evidence="5">PEBP-like protein</fullName>
    </recommendedName>
</protein>
<accession>A0AAD5X3V3</accession>
<dbReference type="PANTHER" id="PTHR11362">
    <property type="entry name" value="PHOSPHATIDYLETHANOLAMINE-BINDING PROTEIN"/>
    <property type="match status" value="1"/>
</dbReference>
<organism evidence="3 4">
    <name type="scientific">Rhizophlyctis rosea</name>
    <dbReference type="NCBI Taxonomy" id="64517"/>
    <lineage>
        <taxon>Eukaryota</taxon>
        <taxon>Fungi</taxon>
        <taxon>Fungi incertae sedis</taxon>
        <taxon>Chytridiomycota</taxon>
        <taxon>Chytridiomycota incertae sedis</taxon>
        <taxon>Chytridiomycetes</taxon>
        <taxon>Rhizophlyctidales</taxon>
        <taxon>Rhizophlyctidaceae</taxon>
        <taxon>Rhizophlyctis</taxon>
    </lineage>
</organism>
<dbReference type="InterPro" id="IPR036610">
    <property type="entry name" value="PEBP-like_sf"/>
</dbReference>
<reference evidence="3" key="1">
    <citation type="submission" date="2020-05" db="EMBL/GenBank/DDBJ databases">
        <title>Phylogenomic resolution of chytrid fungi.</title>
        <authorList>
            <person name="Stajich J.E."/>
            <person name="Amses K."/>
            <person name="Simmons R."/>
            <person name="Seto K."/>
            <person name="Myers J."/>
            <person name="Bonds A."/>
            <person name="Quandt C.A."/>
            <person name="Barry K."/>
            <person name="Liu P."/>
            <person name="Grigoriev I."/>
            <person name="Longcore J.E."/>
            <person name="James T.Y."/>
        </authorList>
    </citation>
    <scope>NUCLEOTIDE SEQUENCE</scope>
    <source>
        <strain evidence="3">JEL0318</strain>
    </source>
</reference>
<evidence type="ECO:0000256" key="2">
    <source>
        <dbReference type="SAM" id="MobiDB-lite"/>
    </source>
</evidence>
<dbReference type="SUPFAM" id="SSF49777">
    <property type="entry name" value="PEBP-like"/>
    <property type="match status" value="1"/>
</dbReference>
<comment type="caution">
    <text evidence="3">The sequence shown here is derived from an EMBL/GenBank/DDBJ whole genome shotgun (WGS) entry which is preliminary data.</text>
</comment>